<dbReference type="OMA" id="GHGPIQL"/>
<keyword evidence="2" id="KW-1185">Reference proteome</keyword>
<dbReference type="EMBL" id="CAJJDM010000153">
    <property type="protein sequence ID" value="CAD8111910.1"/>
    <property type="molecule type" value="Genomic_DNA"/>
</dbReference>
<accession>A0A8S1QC11</accession>
<evidence type="ECO:0000313" key="2">
    <source>
        <dbReference type="Proteomes" id="UP000688137"/>
    </source>
</evidence>
<name>A0A8S1QC11_PARPR</name>
<proteinExistence type="predicted"/>
<comment type="caution">
    <text evidence="1">The sequence shown here is derived from an EMBL/GenBank/DDBJ whole genome shotgun (WGS) entry which is preliminary data.</text>
</comment>
<dbReference type="AlphaFoldDB" id="A0A8S1QC11"/>
<dbReference type="Proteomes" id="UP000688137">
    <property type="component" value="Unassembled WGS sequence"/>
</dbReference>
<protein>
    <submittedName>
        <fullName evidence="1">Uncharacterized protein</fullName>
    </submittedName>
</protein>
<sequence>MGNDAKSKFTNQEFDEDWEIIEAPIPKKILNLRQSTLNKSIFTVIDYQQQPENKQQKGKALFSGNHPEKQTKKYYISKRIQELQHQIGGETLFGVKRGHGPIQLGEEHQQSLHLEDRPKFPRKHTRAPVNVMNLQLD</sequence>
<evidence type="ECO:0000313" key="1">
    <source>
        <dbReference type="EMBL" id="CAD8111910.1"/>
    </source>
</evidence>
<reference evidence="1" key="1">
    <citation type="submission" date="2021-01" db="EMBL/GenBank/DDBJ databases">
        <authorList>
            <consortium name="Genoscope - CEA"/>
            <person name="William W."/>
        </authorList>
    </citation>
    <scope>NUCLEOTIDE SEQUENCE</scope>
</reference>
<organism evidence="1 2">
    <name type="scientific">Paramecium primaurelia</name>
    <dbReference type="NCBI Taxonomy" id="5886"/>
    <lineage>
        <taxon>Eukaryota</taxon>
        <taxon>Sar</taxon>
        <taxon>Alveolata</taxon>
        <taxon>Ciliophora</taxon>
        <taxon>Intramacronucleata</taxon>
        <taxon>Oligohymenophorea</taxon>
        <taxon>Peniculida</taxon>
        <taxon>Parameciidae</taxon>
        <taxon>Paramecium</taxon>
    </lineage>
</organism>
<gene>
    <name evidence="1" type="ORF">PPRIM_AZ9-3.1.T1490101</name>
</gene>